<dbReference type="Pfam" id="PF01894">
    <property type="entry name" value="YjbQ"/>
    <property type="match status" value="1"/>
</dbReference>
<reference evidence="2 3" key="1">
    <citation type="submission" date="2017-11" db="EMBL/GenBank/DDBJ databases">
        <title>Isolation and Characterization of Methanogenic Archaea from Saline Meromictic Lake at Siberia.</title>
        <authorList>
            <person name="Shen Y."/>
            <person name="Huang H.-H."/>
            <person name="Lai M.-C."/>
            <person name="Chen S.-C."/>
        </authorList>
    </citation>
    <scope>NUCLEOTIDE SEQUENCE [LARGE SCALE GENOMIC DNA]</scope>
    <source>
        <strain evidence="2 3">SY-01</strain>
    </source>
</reference>
<evidence type="ECO:0000256" key="1">
    <source>
        <dbReference type="ARBA" id="ARBA00005534"/>
    </source>
</evidence>
<dbReference type="RefSeq" id="WP_135388545.1">
    <property type="nucleotide sequence ID" value="NZ_PGGK01000002.1"/>
</dbReference>
<dbReference type="SUPFAM" id="SSF111038">
    <property type="entry name" value="YjbQ-like"/>
    <property type="match status" value="1"/>
</dbReference>
<dbReference type="AlphaFoldDB" id="A0A4E0Q7P9"/>
<dbReference type="NCBIfam" id="TIGR00149">
    <property type="entry name" value="TIGR00149_YjbQ"/>
    <property type="match status" value="1"/>
</dbReference>
<proteinExistence type="inferred from homology"/>
<dbReference type="OrthoDB" id="6663at2157"/>
<dbReference type="PANTHER" id="PTHR30615">
    <property type="entry name" value="UNCHARACTERIZED PROTEIN YJBQ-RELATED"/>
    <property type="match status" value="1"/>
</dbReference>
<comment type="similarity">
    <text evidence="1">Belongs to the UPF0047 family.</text>
</comment>
<keyword evidence="3" id="KW-1185">Reference proteome</keyword>
<dbReference type="EMBL" id="PGGK01000002">
    <property type="protein sequence ID" value="TGC10980.1"/>
    <property type="molecule type" value="Genomic_DNA"/>
</dbReference>
<accession>A0A4E0Q7P9</accession>
<dbReference type="Gene3D" id="2.60.120.460">
    <property type="entry name" value="YjbQ-like"/>
    <property type="match status" value="1"/>
</dbReference>
<sequence length="140" mass="15551">MVVVTEYLEFDTRGNTDIIDLTADVSSLVASSGVMDGIVMVFVPGSTAAISTIEYESGLISDLQEALERLVPQDFNYRHNEKWHDGNGHSHVRASLLGQSESFPLLGGSIQLGTWQQIIFIDLDNRPRSRKVLVQIYGER</sequence>
<protein>
    <submittedName>
        <fullName evidence="2">Secondary thiamine-phosphate synthase enzyme</fullName>
    </submittedName>
</protein>
<dbReference type="InterPro" id="IPR035917">
    <property type="entry name" value="YjbQ-like_sf"/>
</dbReference>
<comment type="caution">
    <text evidence="2">The sequence shown here is derived from an EMBL/GenBank/DDBJ whole genome shotgun (WGS) entry which is preliminary data.</text>
</comment>
<evidence type="ECO:0000313" key="2">
    <source>
        <dbReference type="EMBL" id="TGC10980.1"/>
    </source>
</evidence>
<dbReference type="InterPro" id="IPR001602">
    <property type="entry name" value="UPF0047_YjbQ-like"/>
</dbReference>
<gene>
    <name evidence="2" type="ORF">CUN85_02165</name>
</gene>
<dbReference type="PANTHER" id="PTHR30615:SF8">
    <property type="entry name" value="UPF0047 PROTEIN C4A8.02C"/>
    <property type="match status" value="1"/>
</dbReference>
<dbReference type="PIRSF" id="PIRSF004681">
    <property type="entry name" value="UCP004681"/>
    <property type="match status" value="1"/>
</dbReference>
<name>A0A4E0Q7P9_9EURY</name>
<evidence type="ECO:0000313" key="3">
    <source>
        <dbReference type="Proteomes" id="UP000297295"/>
    </source>
</evidence>
<dbReference type="Proteomes" id="UP000297295">
    <property type="component" value="Unassembled WGS sequence"/>
</dbReference>
<organism evidence="2 3">
    <name type="scientific">Methanolobus halotolerans</name>
    <dbReference type="NCBI Taxonomy" id="2052935"/>
    <lineage>
        <taxon>Archaea</taxon>
        <taxon>Methanobacteriati</taxon>
        <taxon>Methanobacteriota</taxon>
        <taxon>Stenosarchaea group</taxon>
        <taxon>Methanomicrobia</taxon>
        <taxon>Methanosarcinales</taxon>
        <taxon>Methanosarcinaceae</taxon>
        <taxon>Methanolobus</taxon>
    </lineage>
</organism>